<dbReference type="AlphaFoldDB" id="Q4RWD0"/>
<gene>
    <name evidence="1" type="ORF">GSTENG00027923001</name>
</gene>
<name>Q4RWD0_TETNG</name>
<dbReference type="EMBL" id="CAAE01014990">
    <property type="protein sequence ID" value="CAG07302.1"/>
    <property type="molecule type" value="Genomic_DNA"/>
</dbReference>
<evidence type="ECO:0000313" key="1">
    <source>
        <dbReference type="EMBL" id="CAG07302.1"/>
    </source>
</evidence>
<organism evidence="1">
    <name type="scientific">Tetraodon nigroviridis</name>
    <name type="common">Spotted green pufferfish</name>
    <name type="synonym">Chelonodon nigroviridis</name>
    <dbReference type="NCBI Taxonomy" id="99883"/>
    <lineage>
        <taxon>Eukaryota</taxon>
        <taxon>Metazoa</taxon>
        <taxon>Chordata</taxon>
        <taxon>Craniata</taxon>
        <taxon>Vertebrata</taxon>
        <taxon>Euteleostomi</taxon>
        <taxon>Actinopterygii</taxon>
        <taxon>Neopterygii</taxon>
        <taxon>Teleostei</taxon>
        <taxon>Neoteleostei</taxon>
        <taxon>Acanthomorphata</taxon>
        <taxon>Eupercaria</taxon>
        <taxon>Tetraodontiformes</taxon>
        <taxon>Tetradontoidea</taxon>
        <taxon>Tetraodontidae</taxon>
        <taxon>Tetraodon</taxon>
    </lineage>
</organism>
<proteinExistence type="predicted"/>
<reference evidence="1" key="2">
    <citation type="submission" date="2004-02" db="EMBL/GenBank/DDBJ databases">
        <authorList>
            <consortium name="Genoscope"/>
            <consortium name="Whitehead Institute Centre for Genome Research"/>
        </authorList>
    </citation>
    <scope>NUCLEOTIDE SEQUENCE</scope>
</reference>
<reference evidence="1" key="1">
    <citation type="journal article" date="2004" name="Nature">
        <title>Genome duplication in the teleost fish Tetraodon nigroviridis reveals the early vertebrate proto-karyotype.</title>
        <authorList>
            <person name="Jaillon O."/>
            <person name="Aury J.-M."/>
            <person name="Brunet F."/>
            <person name="Petit J.-L."/>
            <person name="Stange-Thomann N."/>
            <person name="Mauceli E."/>
            <person name="Bouneau L."/>
            <person name="Fischer C."/>
            <person name="Ozouf-Costaz C."/>
            <person name="Bernot A."/>
            <person name="Nicaud S."/>
            <person name="Jaffe D."/>
            <person name="Fisher S."/>
            <person name="Lutfalla G."/>
            <person name="Dossat C."/>
            <person name="Segurens B."/>
            <person name="Dasilva C."/>
            <person name="Salanoubat M."/>
            <person name="Levy M."/>
            <person name="Boudet N."/>
            <person name="Castellano S."/>
            <person name="Anthouard V."/>
            <person name="Jubin C."/>
            <person name="Castelli V."/>
            <person name="Katinka M."/>
            <person name="Vacherie B."/>
            <person name="Biemont C."/>
            <person name="Skalli Z."/>
            <person name="Cattolico L."/>
            <person name="Poulain J."/>
            <person name="De Berardinis V."/>
            <person name="Cruaud C."/>
            <person name="Duprat S."/>
            <person name="Brottier P."/>
            <person name="Coutanceau J.-P."/>
            <person name="Gouzy J."/>
            <person name="Parra G."/>
            <person name="Lardier G."/>
            <person name="Chapple C."/>
            <person name="McKernan K.J."/>
            <person name="McEwan P."/>
            <person name="Bosak S."/>
            <person name="Kellis M."/>
            <person name="Volff J.-N."/>
            <person name="Guigo R."/>
            <person name="Zody M.C."/>
            <person name="Mesirov J."/>
            <person name="Lindblad-Toh K."/>
            <person name="Birren B."/>
            <person name="Nusbaum C."/>
            <person name="Kahn D."/>
            <person name="Robinson-Rechavi M."/>
            <person name="Laudet V."/>
            <person name="Schachter V."/>
            <person name="Quetier F."/>
            <person name="Saurin W."/>
            <person name="Scarpelli C."/>
            <person name="Wincker P."/>
            <person name="Lander E.S."/>
            <person name="Weissenbach J."/>
            <person name="Roest Crollius H."/>
        </authorList>
    </citation>
    <scope>NUCLEOTIDE SEQUENCE [LARGE SCALE GENOMIC DNA]</scope>
</reference>
<sequence>MDGNKGKSRFHNKWDVITLTAIFK</sequence>
<protein>
    <submittedName>
        <fullName evidence="1">(spotted green pufferfish) hypothetical protein</fullName>
    </submittedName>
</protein>
<dbReference type="KEGG" id="tng:GSTEN00027923G001"/>
<comment type="caution">
    <text evidence="1">The sequence shown here is derived from an EMBL/GenBank/DDBJ whole genome shotgun (WGS) entry which is preliminary data.</text>
</comment>
<accession>Q4RWD0</accession>